<feature type="region of interest" description="Disordered" evidence="17">
    <location>
        <begin position="1"/>
        <end position="23"/>
    </location>
</feature>
<dbReference type="InterPro" id="IPR054478">
    <property type="entry name" value="LTN1_UBC"/>
</dbReference>
<evidence type="ECO:0000256" key="2">
    <source>
        <dbReference type="ARBA" id="ARBA00004514"/>
    </source>
</evidence>
<dbReference type="FunFam" id="3.30.40.10:FF:000038">
    <property type="entry name" value="E3 ubiquitin-protein ligase listerin"/>
    <property type="match status" value="1"/>
</dbReference>
<organism evidence="19 20">
    <name type="scientific">Oryctes borbonicus</name>
    <dbReference type="NCBI Taxonomy" id="1629725"/>
    <lineage>
        <taxon>Eukaryota</taxon>
        <taxon>Metazoa</taxon>
        <taxon>Ecdysozoa</taxon>
        <taxon>Arthropoda</taxon>
        <taxon>Hexapoda</taxon>
        <taxon>Insecta</taxon>
        <taxon>Pterygota</taxon>
        <taxon>Neoptera</taxon>
        <taxon>Endopterygota</taxon>
        <taxon>Coleoptera</taxon>
        <taxon>Polyphaga</taxon>
        <taxon>Scarabaeiformia</taxon>
        <taxon>Scarabaeidae</taxon>
        <taxon>Dynastinae</taxon>
        <taxon>Oryctes</taxon>
    </lineage>
</organism>
<reference evidence="19 20" key="1">
    <citation type="submission" date="2015-09" db="EMBL/GenBank/DDBJ databases">
        <title>Draft genome of the scarab beetle Oryctes borbonicus.</title>
        <authorList>
            <person name="Meyer J.M."/>
            <person name="Markov G.V."/>
            <person name="Baskaran P."/>
            <person name="Herrmann M."/>
            <person name="Sommer R.J."/>
            <person name="Roedelsperger C."/>
        </authorList>
    </citation>
    <scope>NUCLEOTIDE SEQUENCE [LARGE SCALE GENOMIC DNA]</scope>
    <source>
        <strain evidence="19">OB123</strain>
        <tissue evidence="19">Whole animal</tissue>
    </source>
</reference>
<dbReference type="SMART" id="SM00744">
    <property type="entry name" value="RINGv"/>
    <property type="match status" value="1"/>
</dbReference>
<dbReference type="GO" id="GO:0008270">
    <property type="term" value="F:zinc ion binding"/>
    <property type="evidence" value="ECO:0007669"/>
    <property type="project" value="UniProtKB-KW"/>
</dbReference>
<dbReference type="SUPFAM" id="SSF48371">
    <property type="entry name" value="ARM repeat"/>
    <property type="match status" value="1"/>
</dbReference>
<dbReference type="PANTHER" id="PTHR12389">
    <property type="entry name" value="ZINC FINGER PROTEIN 294"/>
    <property type="match status" value="1"/>
</dbReference>
<dbReference type="InterPro" id="IPR001841">
    <property type="entry name" value="Znf_RING"/>
</dbReference>
<proteinExistence type="inferred from homology"/>
<evidence type="ECO:0000256" key="4">
    <source>
        <dbReference type="ARBA" id="ARBA00007997"/>
    </source>
</evidence>
<dbReference type="GO" id="GO:0043023">
    <property type="term" value="F:ribosomal large subunit binding"/>
    <property type="evidence" value="ECO:0007669"/>
    <property type="project" value="TreeGrafter"/>
</dbReference>
<dbReference type="OrthoDB" id="6108at2759"/>
<evidence type="ECO:0000256" key="14">
    <source>
        <dbReference type="ARBA" id="ARBA00032366"/>
    </source>
</evidence>
<keyword evidence="13 16" id="KW-0862">Zinc</keyword>
<comment type="function">
    <text evidence="16">E3 ubiquitin-protein ligase. Component of the ribosome quality control complex (RQC), a ribosome-associated complex that mediates ubiquitination and extraction of incompletely synthesized nascent chains for proteasomal degradation.</text>
</comment>
<dbReference type="GO" id="GO:0016567">
    <property type="term" value="P:protein ubiquitination"/>
    <property type="evidence" value="ECO:0007669"/>
    <property type="project" value="UniProtKB-UniPathway"/>
</dbReference>
<dbReference type="PANTHER" id="PTHR12389:SF0">
    <property type="entry name" value="E3 UBIQUITIN-PROTEIN LIGASE LISTERIN"/>
    <property type="match status" value="1"/>
</dbReference>
<dbReference type="Pfam" id="PF22958">
    <property type="entry name" value="Ltn1_1st"/>
    <property type="match status" value="1"/>
</dbReference>
<dbReference type="InterPro" id="IPR013083">
    <property type="entry name" value="Znf_RING/FYVE/PHD"/>
</dbReference>
<dbReference type="GO" id="GO:1990116">
    <property type="term" value="P:ribosome-associated ubiquitin-dependent protein catabolic process"/>
    <property type="evidence" value="ECO:0007669"/>
    <property type="project" value="UniProtKB-UniRule"/>
</dbReference>
<evidence type="ECO:0000313" key="19">
    <source>
        <dbReference type="EMBL" id="KRT86438.1"/>
    </source>
</evidence>
<dbReference type="SUPFAM" id="SSF57850">
    <property type="entry name" value="RING/U-box"/>
    <property type="match status" value="1"/>
</dbReference>
<keyword evidence="9 16" id="KW-0479">Metal-binding</keyword>
<evidence type="ECO:0000256" key="7">
    <source>
        <dbReference type="ARBA" id="ARBA00022490"/>
    </source>
</evidence>
<keyword evidence="11 15" id="KW-0863">Zinc-finger</keyword>
<accession>A0A0T6BGG9</accession>
<dbReference type="Gene3D" id="3.30.40.10">
    <property type="entry name" value="Zinc/RING finger domain, C3HC4 (zinc finger)"/>
    <property type="match status" value="1"/>
</dbReference>
<comment type="similarity">
    <text evidence="4 16">Belongs to the LTN1 family.</text>
</comment>
<dbReference type="InterPro" id="IPR054477">
    <property type="entry name" value="LTN1_E3_ligase_6th"/>
</dbReference>
<comment type="subcellular location">
    <subcellularLocation>
        <location evidence="2">Cytoplasm</location>
        <location evidence="2">Cytosol</location>
    </subcellularLocation>
</comment>
<evidence type="ECO:0000256" key="5">
    <source>
        <dbReference type="ARBA" id="ARBA00012483"/>
    </source>
</evidence>
<dbReference type="EMBL" id="LJIG01000502">
    <property type="protein sequence ID" value="KRT86438.1"/>
    <property type="molecule type" value="Genomic_DNA"/>
</dbReference>
<evidence type="ECO:0000256" key="11">
    <source>
        <dbReference type="ARBA" id="ARBA00022771"/>
    </source>
</evidence>
<evidence type="ECO:0000256" key="13">
    <source>
        <dbReference type="ARBA" id="ARBA00022833"/>
    </source>
</evidence>
<dbReference type="InterPro" id="IPR039795">
    <property type="entry name" value="LTN1/Rkr1"/>
</dbReference>
<evidence type="ECO:0000313" key="20">
    <source>
        <dbReference type="Proteomes" id="UP000051574"/>
    </source>
</evidence>
<dbReference type="PROSITE" id="PS50089">
    <property type="entry name" value="ZF_RING_2"/>
    <property type="match status" value="1"/>
</dbReference>
<dbReference type="Pfam" id="PF22999">
    <property type="entry name" value="LTN1_E3_ligase_6th"/>
    <property type="match status" value="1"/>
</dbReference>
<keyword evidence="10" id="KW-0677">Repeat</keyword>
<protein>
    <recommendedName>
        <fullName evidence="6 16">E3 ubiquitin-protein ligase listerin</fullName>
        <ecNumber evidence="5 16">2.3.2.27</ecNumber>
    </recommendedName>
    <alternativeName>
        <fullName evidence="14 16">RING-type E3 ubiquitin transferase listerin</fullName>
    </alternativeName>
</protein>
<dbReference type="CDD" id="cd16491">
    <property type="entry name" value="RING-CH-C4HC3_LTN1"/>
    <property type="match status" value="1"/>
</dbReference>
<comment type="catalytic activity">
    <reaction evidence="1 16">
        <text>S-ubiquitinyl-[E2 ubiquitin-conjugating enzyme]-L-cysteine + [acceptor protein]-L-lysine = [E2 ubiquitin-conjugating enzyme]-L-cysteine + N(6)-ubiquitinyl-[acceptor protein]-L-lysine.</text>
        <dbReference type="EC" id="2.3.2.27"/>
    </reaction>
</comment>
<dbReference type="InterPro" id="IPR039804">
    <property type="entry name" value="RING-CH-C4HC3_LTN1"/>
</dbReference>
<name>A0A0T6BGG9_9SCAR</name>
<comment type="subunit">
    <text evidence="16">Component of the ribosome quality control complex (RQC).</text>
</comment>
<sequence length="1706" mass="197046">MGGKHKQAQRTKNNARPSSSGRSAELLGRSIPQFAGFSAVKENCFALPTLTLAMADENVDSMIDTNFHLVLKKMNKKDSTTKLKALQEFTELVKSNDQETIKSILVYWCRLYIILSTDADHKVREATHSAQHQVVLKAKRNLAPYLKQLAGPWFTSQYDTYAPAASIATKSFEDAFPPNKIQEAIIYCQEEILNYIYDNLIVQTVQSLNNNLKGTMEDAEAKYERIVISSLHGYSLYISKVNGADIEKAEEINKKIVCSGKFWKFAKSKVTPIRTAFFGTLKTLCQKAPFLLKSETEHVVNAVFLNLDETEPTVLPNIWEAVLLSVTTFEEWYKHINVEKAVLPKLYKVLKEGGQGNASVIYPNMLPFLSHLPPSIDNSVFYFNFFDNMRLGLKQRSTIASRSETSAVSVTLIECIQYIIMKNQSNLQLCEKLIKSILMPLLEWCLSEGPDSYKQLYNQVAGLIQYWHRNRNHPDVHNYFKYSEYFWTNLDSLFQGLLMNIEHNYEKNALTDLAVRQIELLISLKHTIKPRKQMKVKFETESPPECGDLNTSATKAKSDKCDESYQSALNSLVFQLCKCYVNLINEKQCKELLEQLYALILEFENREFFISLSKLVTVDSCQDKLICIYEKLLYKWLKSSYLCTKAVIDMIFILFKYLNDNEKLNILDTFTKLKTEQCGWCIARGLCHPYNSDPVIQQWLSNEKVDEYLISVAERELILDESTPESSILLKQAFTVHKNEELFISKNAVVKIVNIIGNCLLNPSDHPVTLDTCASLAAYISSVLYTEDLKLHYGIDLLLSLFTLSCNMRVDPETLSQDTLWEVNTAWQDVIGVLFCCLETEKLKSVADQFALIIEKELLSNDPQTFNKEEMVDKIVNFIRVIKKNNGFVIFKLLELFLERSFVLEWRFELSAVGICAQYSQGSLSSLYSSVHDSTMQAEDDKILKYFMWLGLCIDVLLTPIEAIERDEDDDSEDEINDVVQEDDLSKKVHTMIDVSDDIYNVMLNLLYDVTLANVIKEDYKVIKPYSRLDEISKSFIEKLRILMTHIDSKSHIERELMYRVTKHGCLWAKAVHLLNAEVSKEDLANVYGDYLNKDNFQEEVCQGRVHLTQAFAETVSFDDVMCNTRLPEKVVTLRSLIHRDDIACDITGTFKSIEAFKMKYGKDLYNLDLTNWERTETLIEIIRLCSAVIKNNKVQTLSREHWDFCVTFLANWCTRLPELRQNYQKIQVASFLSAIAELFTNVENYLIDLEQHMPENDSILEWRAVFAQDVHTELIMTWLYLSERLLEQHKENPPRMTRLPFLQQFGSCIGFLKSDYVLKTTDERSPKWLKLMKTSCALLTNPLHSLQLWGYHMLMALIPGFIEIDSSTINCSKPKKDLVLKEFKDSLVQTQDIVHTMLIDFRLGENSCRVEPYTDSYTYTFAYLLLWDIILTMCERASTELRYQYADWLRNEDFLTNLLNNIFKLVPAEVLHYNDIRIKPFDEWFTKKFQLPLTDPITSNKIERMVCWVYGNTVTQLPALVRQWWSNIETRVNQIVDRATSAYVSPQLCSQELADVAKHENKFKNMVIKIHPSVREVVAVYTVDEAQMDLVITLPTNYPLGGPDVQCNRQIGGTTHKQWLMQFKMCVLHQNGRIWDGLSLWNNNLDKKFDGVEECYICFAVLHPGTYQLPKLSCQTCRKKFHSACLYKWFSTSNKSTCPICRNLF</sequence>
<evidence type="ECO:0000256" key="9">
    <source>
        <dbReference type="ARBA" id="ARBA00022723"/>
    </source>
</evidence>
<keyword evidence="12 16" id="KW-0833">Ubl conjugation pathway</keyword>
<evidence type="ECO:0000256" key="10">
    <source>
        <dbReference type="ARBA" id="ARBA00022737"/>
    </source>
</evidence>
<keyword evidence="20" id="KW-1185">Reference proteome</keyword>
<evidence type="ECO:0000259" key="18">
    <source>
        <dbReference type="PROSITE" id="PS50089"/>
    </source>
</evidence>
<evidence type="ECO:0000256" key="8">
    <source>
        <dbReference type="ARBA" id="ARBA00022679"/>
    </source>
</evidence>
<dbReference type="Pfam" id="PF23009">
    <property type="entry name" value="UBC_like"/>
    <property type="match status" value="1"/>
</dbReference>
<dbReference type="Gene3D" id="1.25.10.10">
    <property type="entry name" value="Leucine-rich Repeat Variant"/>
    <property type="match status" value="1"/>
</dbReference>
<dbReference type="GO" id="GO:1990112">
    <property type="term" value="C:RQC complex"/>
    <property type="evidence" value="ECO:0007669"/>
    <property type="project" value="UniProtKB-UniRule"/>
</dbReference>
<evidence type="ECO:0000256" key="15">
    <source>
        <dbReference type="PROSITE-ProRule" id="PRU00175"/>
    </source>
</evidence>
<evidence type="ECO:0000256" key="16">
    <source>
        <dbReference type="RuleBase" id="RU367090"/>
    </source>
</evidence>
<gene>
    <name evidence="19" type="ORF">AMK59_2883</name>
</gene>
<comment type="caution">
    <text evidence="19">The sequence shown here is derived from an EMBL/GenBank/DDBJ whole genome shotgun (WGS) entry which is preliminary data.</text>
</comment>
<comment type="pathway">
    <text evidence="3 16">Protein modification; protein ubiquitination.</text>
</comment>
<dbReference type="GO" id="GO:0072344">
    <property type="term" value="P:rescue of stalled ribosome"/>
    <property type="evidence" value="ECO:0007669"/>
    <property type="project" value="UniProtKB-UniRule"/>
</dbReference>
<dbReference type="InterPro" id="IPR016024">
    <property type="entry name" value="ARM-type_fold"/>
</dbReference>
<dbReference type="InterPro" id="IPR011016">
    <property type="entry name" value="Znf_RING-CH"/>
</dbReference>
<dbReference type="GO" id="GO:0005829">
    <property type="term" value="C:cytosol"/>
    <property type="evidence" value="ECO:0007669"/>
    <property type="project" value="UniProtKB-SubCell"/>
</dbReference>
<dbReference type="InterPro" id="IPR054476">
    <property type="entry name" value="Ltn1_N"/>
</dbReference>
<dbReference type="InterPro" id="IPR011989">
    <property type="entry name" value="ARM-like"/>
</dbReference>
<dbReference type="Proteomes" id="UP000051574">
    <property type="component" value="Unassembled WGS sequence"/>
</dbReference>
<evidence type="ECO:0000256" key="3">
    <source>
        <dbReference type="ARBA" id="ARBA00004906"/>
    </source>
</evidence>
<dbReference type="UniPathway" id="UPA00143"/>
<dbReference type="GO" id="GO:0061630">
    <property type="term" value="F:ubiquitin protein ligase activity"/>
    <property type="evidence" value="ECO:0007669"/>
    <property type="project" value="UniProtKB-UniRule"/>
</dbReference>
<keyword evidence="8 16" id="KW-0808">Transferase</keyword>
<evidence type="ECO:0000256" key="1">
    <source>
        <dbReference type="ARBA" id="ARBA00000900"/>
    </source>
</evidence>
<evidence type="ECO:0000256" key="12">
    <source>
        <dbReference type="ARBA" id="ARBA00022786"/>
    </source>
</evidence>
<evidence type="ECO:0000256" key="6">
    <source>
        <dbReference type="ARBA" id="ARBA00017157"/>
    </source>
</evidence>
<evidence type="ECO:0000256" key="17">
    <source>
        <dbReference type="SAM" id="MobiDB-lite"/>
    </source>
</evidence>
<feature type="domain" description="RING-type" evidence="18">
    <location>
        <begin position="1656"/>
        <end position="1703"/>
    </location>
</feature>
<keyword evidence="7" id="KW-0963">Cytoplasm</keyword>
<dbReference type="EC" id="2.3.2.27" evidence="5 16"/>
<feature type="compositionally biased region" description="Polar residues" evidence="17">
    <location>
        <begin position="10"/>
        <end position="22"/>
    </location>
</feature>